<organism evidence="1 2">
    <name type="scientific">Leucocoprinus leucothites</name>
    <dbReference type="NCBI Taxonomy" id="201217"/>
    <lineage>
        <taxon>Eukaryota</taxon>
        <taxon>Fungi</taxon>
        <taxon>Dikarya</taxon>
        <taxon>Basidiomycota</taxon>
        <taxon>Agaricomycotina</taxon>
        <taxon>Agaricomycetes</taxon>
        <taxon>Agaricomycetidae</taxon>
        <taxon>Agaricales</taxon>
        <taxon>Agaricineae</taxon>
        <taxon>Agaricaceae</taxon>
        <taxon>Leucocoprinus</taxon>
    </lineage>
</organism>
<accession>A0A8H5D962</accession>
<keyword evidence="2" id="KW-1185">Reference proteome</keyword>
<evidence type="ECO:0000313" key="1">
    <source>
        <dbReference type="EMBL" id="KAF5354946.1"/>
    </source>
</evidence>
<evidence type="ECO:0008006" key="3">
    <source>
        <dbReference type="Google" id="ProtNLM"/>
    </source>
</evidence>
<dbReference type="InterPro" id="IPR011333">
    <property type="entry name" value="SKP1/BTB/POZ_sf"/>
</dbReference>
<gene>
    <name evidence="1" type="ORF">D9756_005641</name>
</gene>
<dbReference type="OrthoDB" id="9997739at2759"/>
<reference evidence="1 2" key="1">
    <citation type="journal article" date="2020" name="ISME J.">
        <title>Uncovering the hidden diversity of litter-decomposition mechanisms in mushroom-forming fungi.</title>
        <authorList>
            <person name="Floudas D."/>
            <person name="Bentzer J."/>
            <person name="Ahren D."/>
            <person name="Johansson T."/>
            <person name="Persson P."/>
            <person name="Tunlid A."/>
        </authorList>
    </citation>
    <scope>NUCLEOTIDE SEQUENCE [LARGE SCALE GENOMIC DNA]</scope>
    <source>
        <strain evidence="1 2">CBS 146.42</strain>
    </source>
</reference>
<evidence type="ECO:0000313" key="2">
    <source>
        <dbReference type="Proteomes" id="UP000559027"/>
    </source>
</evidence>
<proteinExistence type="predicted"/>
<comment type="caution">
    <text evidence="1">The sequence shown here is derived from an EMBL/GenBank/DDBJ whole genome shotgun (WGS) entry which is preliminary data.</text>
</comment>
<dbReference type="SUPFAM" id="SSF54695">
    <property type="entry name" value="POZ domain"/>
    <property type="match status" value="1"/>
</dbReference>
<dbReference type="Gene3D" id="3.30.710.10">
    <property type="entry name" value="Potassium Channel Kv1.1, Chain A"/>
    <property type="match status" value="1"/>
</dbReference>
<dbReference type="AlphaFoldDB" id="A0A8H5D962"/>
<dbReference type="EMBL" id="JAACJO010000008">
    <property type="protein sequence ID" value="KAF5354946.1"/>
    <property type="molecule type" value="Genomic_DNA"/>
</dbReference>
<sequence>MPNLNIRTGPAPSGEALSRHDQYYISGGDLHFLLRRTHFRVHSYFFRRESKYWNARLAGPVSPGDNPKPPGTHESTAFLVNEDPEDFATFLWVFYNPKYSLYQAPLNKWITILRLATLWECPGVRDLAISFIDKISMETVQRIKIYQEYKVPREHLLPLYIELATREKMLEREEFRILDADTLFSIVRAREMLRAPLPADGGRNRDDSISPLREEFTDDDKRNIVATAFEISAEQVQALKLKGGRPDTDKGGS</sequence>
<name>A0A8H5D962_9AGAR</name>
<protein>
    <recommendedName>
        <fullName evidence="3">BTB domain-containing protein</fullName>
    </recommendedName>
</protein>
<dbReference type="Proteomes" id="UP000559027">
    <property type="component" value="Unassembled WGS sequence"/>
</dbReference>